<reference evidence="1 2" key="1">
    <citation type="submission" date="2019-10" db="EMBL/GenBank/DDBJ databases">
        <title>Draft Genome Assembly of Rhodococcus zopfii DSM44189.</title>
        <authorList>
            <person name="Sutton J.M."/>
            <person name="Akob D.M."/>
            <person name="Bushman T.J."/>
        </authorList>
    </citation>
    <scope>NUCLEOTIDE SEQUENCE [LARGE SCALE GENOMIC DNA]</scope>
    <source>
        <strain evidence="1 2">DSM 44189</strain>
    </source>
</reference>
<evidence type="ECO:0000313" key="2">
    <source>
        <dbReference type="Proteomes" id="UP001275440"/>
    </source>
</evidence>
<dbReference type="NCBIfam" id="NF038146">
    <property type="entry name" value="LxmA_leader"/>
    <property type="match status" value="1"/>
</dbReference>
<name>A0ABU3WUW1_9NOCA</name>
<dbReference type="InterPro" id="IPR049906">
    <property type="entry name" value="LxmA-like_leader"/>
</dbReference>
<dbReference type="Proteomes" id="UP001275440">
    <property type="component" value="Unassembled WGS sequence"/>
</dbReference>
<evidence type="ECO:0000313" key="1">
    <source>
        <dbReference type="EMBL" id="MDV2477794.1"/>
    </source>
</evidence>
<accession>A0ABU3WUW1</accession>
<keyword evidence="2" id="KW-1185">Reference proteome</keyword>
<proteinExistence type="predicted"/>
<comment type="caution">
    <text evidence="1">The sequence shown here is derived from an EMBL/GenBank/DDBJ whole genome shotgun (WGS) entry which is preliminary data.</text>
</comment>
<sequence>MALSDGYRMYTTDDELAAGGASGVGAPATTPVLTPLLLRATLIAQKSSQQCAITLAGGTPNVKNTIQKVC</sequence>
<protein>
    <submittedName>
        <fullName evidence="1">Uncharacterized protein</fullName>
    </submittedName>
</protein>
<gene>
    <name evidence="1" type="ORF">F8M49_24735</name>
</gene>
<organism evidence="1 2">
    <name type="scientific">Rhodococcus zopfii</name>
    <dbReference type="NCBI Taxonomy" id="43772"/>
    <lineage>
        <taxon>Bacteria</taxon>
        <taxon>Bacillati</taxon>
        <taxon>Actinomycetota</taxon>
        <taxon>Actinomycetes</taxon>
        <taxon>Mycobacteriales</taxon>
        <taxon>Nocardiaceae</taxon>
        <taxon>Rhodococcus</taxon>
    </lineage>
</organism>
<dbReference type="EMBL" id="WBMO01000005">
    <property type="protein sequence ID" value="MDV2477794.1"/>
    <property type="molecule type" value="Genomic_DNA"/>
</dbReference>
<dbReference type="RefSeq" id="WP_072808988.1">
    <property type="nucleotide sequence ID" value="NZ_JAHWLX010000002.1"/>
</dbReference>